<dbReference type="PROSITE" id="PS51257">
    <property type="entry name" value="PROKAR_LIPOPROTEIN"/>
    <property type="match status" value="1"/>
</dbReference>
<keyword evidence="1" id="KW-0732">Signal</keyword>
<dbReference type="Proteomes" id="UP001597371">
    <property type="component" value="Unassembled WGS sequence"/>
</dbReference>
<evidence type="ECO:0000313" key="2">
    <source>
        <dbReference type="EMBL" id="MFD2237889.1"/>
    </source>
</evidence>
<dbReference type="InterPro" id="IPR052384">
    <property type="entry name" value="TMTC_O-mannosyltransferase"/>
</dbReference>
<dbReference type="InterPro" id="IPR019734">
    <property type="entry name" value="TPR_rpt"/>
</dbReference>
<dbReference type="PANTHER" id="PTHR44216">
    <property type="entry name" value="PROTEIN O-MANNOSYL-TRANSFERASE TMTC2"/>
    <property type="match status" value="1"/>
</dbReference>
<dbReference type="InterPro" id="IPR011990">
    <property type="entry name" value="TPR-like_helical_dom_sf"/>
</dbReference>
<dbReference type="EMBL" id="JBHUIJ010000013">
    <property type="protein sequence ID" value="MFD2237889.1"/>
    <property type="molecule type" value="Genomic_DNA"/>
</dbReference>
<feature type="signal peptide" evidence="1">
    <location>
        <begin position="1"/>
        <end position="32"/>
    </location>
</feature>
<dbReference type="SUPFAM" id="SSF48452">
    <property type="entry name" value="TPR-like"/>
    <property type="match status" value="1"/>
</dbReference>
<dbReference type="Gene3D" id="1.25.40.10">
    <property type="entry name" value="Tetratricopeptide repeat domain"/>
    <property type="match status" value="1"/>
</dbReference>
<protein>
    <submittedName>
        <fullName evidence="2">Pilus assembly protein TadD</fullName>
    </submittedName>
</protein>
<dbReference type="SMART" id="SM00028">
    <property type="entry name" value="TPR"/>
    <property type="match status" value="2"/>
</dbReference>
<gene>
    <name evidence="2" type="ORF">ACFSKQ_10510</name>
</gene>
<comment type="caution">
    <text evidence="2">The sequence shown here is derived from an EMBL/GenBank/DDBJ whole genome shotgun (WGS) entry which is preliminary data.</text>
</comment>
<evidence type="ECO:0000256" key="1">
    <source>
        <dbReference type="SAM" id="SignalP"/>
    </source>
</evidence>
<dbReference type="PIRSF" id="PIRSF035836">
    <property type="entry name" value="UCP035836"/>
    <property type="match status" value="1"/>
</dbReference>
<evidence type="ECO:0000313" key="3">
    <source>
        <dbReference type="Proteomes" id="UP001597371"/>
    </source>
</evidence>
<reference evidence="3" key="1">
    <citation type="journal article" date="2019" name="Int. J. Syst. Evol. Microbiol.">
        <title>The Global Catalogue of Microorganisms (GCM) 10K type strain sequencing project: providing services to taxonomists for standard genome sequencing and annotation.</title>
        <authorList>
            <consortium name="The Broad Institute Genomics Platform"/>
            <consortium name="The Broad Institute Genome Sequencing Center for Infectious Disease"/>
            <person name="Wu L."/>
            <person name="Ma J."/>
        </authorList>
    </citation>
    <scope>NUCLEOTIDE SEQUENCE [LARGE SCALE GENOMIC DNA]</scope>
    <source>
        <strain evidence="3">ZS-35-S2</strain>
    </source>
</reference>
<dbReference type="RefSeq" id="WP_209739447.1">
    <property type="nucleotide sequence ID" value="NZ_CP072611.1"/>
</dbReference>
<accession>A0ABW5CKZ0</accession>
<organism evidence="2 3">
    <name type="scientific">Aureimonas populi</name>
    <dbReference type="NCBI Taxonomy" id="1701758"/>
    <lineage>
        <taxon>Bacteria</taxon>
        <taxon>Pseudomonadati</taxon>
        <taxon>Pseudomonadota</taxon>
        <taxon>Alphaproteobacteria</taxon>
        <taxon>Hyphomicrobiales</taxon>
        <taxon>Aurantimonadaceae</taxon>
        <taxon>Aureimonas</taxon>
    </lineage>
</organism>
<keyword evidence="3" id="KW-1185">Reference proteome</keyword>
<sequence length="269" mass="28542">MSPSSRRPALRGATRPALALLALALLSGCAQVSREHTGSIASVPAAPAGLSQMNTQQLDSVVRSYGSSYEAAPQDKATGLAYASTLRMTGRNDQALAVMQQMAIAHPTDRGVLAEYGKALASAGELEKALDAVRRAQTPDHPDWGLLSAEGAILDQLGQKGPARVLFQKALDISPNEPSILSNMGMSYLMANELPDAERYLRAAVSQPGADSRVRQNLALVVGLQGRFDEAERIASAELPAEEASANIAYLRSMLSQSNTWSELEREGA</sequence>
<dbReference type="InterPro" id="IPR014596">
    <property type="entry name" value="UCP035836"/>
</dbReference>
<name>A0ABW5CKZ0_9HYPH</name>
<proteinExistence type="predicted"/>
<dbReference type="PANTHER" id="PTHR44216:SF3">
    <property type="entry name" value="PROTEIN O-MANNOSYL-TRANSFERASE TMTC2"/>
    <property type="match status" value="1"/>
</dbReference>
<feature type="chain" id="PRO_5045104457" evidence="1">
    <location>
        <begin position="33"/>
        <end position="269"/>
    </location>
</feature>